<evidence type="ECO:0000256" key="1">
    <source>
        <dbReference type="SAM" id="MobiDB-lite"/>
    </source>
</evidence>
<feature type="compositionally biased region" description="Polar residues" evidence="1">
    <location>
        <begin position="34"/>
        <end position="64"/>
    </location>
</feature>
<dbReference type="Proteomes" id="UP000006671">
    <property type="component" value="Unassembled WGS sequence"/>
</dbReference>
<evidence type="ECO:0000313" key="3">
    <source>
        <dbReference type="Proteomes" id="UP000006671"/>
    </source>
</evidence>
<proteinExistence type="predicted"/>
<feature type="region of interest" description="Disordered" evidence="1">
    <location>
        <begin position="1"/>
        <end position="110"/>
    </location>
</feature>
<evidence type="ECO:0000313" key="2">
    <source>
        <dbReference type="EMBL" id="EFC49327.1"/>
    </source>
</evidence>
<dbReference type="InParanoid" id="D2V1K7"/>
<dbReference type="AlphaFoldDB" id="D2V1K7"/>
<feature type="compositionally biased region" description="Low complexity" evidence="1">
    <location>
        <begin position="87"/>
        <end position="100"/>
    </location>
</feature>
<dbReference type="RefSeq" id="XP_002682071.1">
    <property type="nucleotide sequence ID" value="XM_002682025.1"/>
</dbReference>
<keyword evidence="3" id="KW-1185">Reference proteome</keyword>
<organism evidence="3">
    <name type="scientific">Naegleria gruberi</name>
    <name type="common">Amoeba</name>
    <dbReference type="NCBI Taxonomy" id="5762"/>
    <lineage>
        <taxon>Eukaryota</taxon>
        <taxon>Discoba</taxon>
        <taxon>Heterolobosea</taxon>
        <taxon>Tetramitia</taxon>
        <taxon>Eutetramitia</taxon>
        <taxon>Vahlkampfiidae</taxon>
        <taxon>Naegleria</taxon>
    </lineage>
</organism>
<reference evidence="2 3" key="1">
    <citation type="journal article" date="2010" name="Cell">
        <title>The genome of Naegleria gruberi illuminates early eukaryotic versatility.</title>
        <authorList>
            <person name="Fritz-Laylin L.K."/>
            <person name="Prochnik S.E."/>
            <person name="Ginger M.L."/>
            <person name="Dacks J.B."/>
            <person name="Carpenter M.L."/>
            <person name="Field M.C."/>
            <person name="Kuo A."/>
            <person name="Paredez A."/>
            <person name="Chapman J."/>
            <person name="Pham J."/>
            <person name="Shu S."/>
            <person name="Neupane R."/>
            <person name="Cipriano M."/>
            <person name="Mancuso J."/>
            <person name="Tu H."/>
            <person name="Salamov A."/>
            <person name="Lindquist E."/>
            <person name="Shapiro H."/>
            <person name="Lucas S."/>
            <person name="Grigoriev I.V."/>
            <person name="Cande W.Z."/>
            <person name="Fulton C."/>
            <person name="Rokhsar D.S."/>
            <person name="Dawson S.C."/>
        </authorList>
    </citation>
    <scope>NUCLEOTIDE SEQUENCE [LARGE SCALE GENOMIC DNA]</scope>
    <source>
        <strain evidence="2 3">NEG-M</strain>
    </source>
</reference>
<dbReference type="KEGG" id="ngr:NAEGRDRAFT_62613"/>
<dbReference type="VEuPathDB" id="AmoebaDB:NAEGRDRAFT_62613"/>
<protein>
    <submittedName>
        <fullName evidence="2">Predicted protein</fullName>
    </submittedName>
</protein>
<dbReference type="GeneID" id="8855181"/>
<dbReference type="EMBL" id="GG738848">
    <property type="protein sequence ID" value="EFC49327.1"/>
    <property type="molecule type" value="Genomic_DNA"/>
</dbReference>
<accession>D2V1K7</accession>
<sequence>MGSSCSSSFVGKNVSSKKQARKSSSEDLYKTSEKSSSPFPNDTTSNASTKVTMRPSHSQTGLQYSSSNNTSSGSVKGASSNHQPTIASSLSTSTLASVSSKKTKKKSTASSCIIVQPDLFDPVVYAEREIERRQRDPRTTTLRMSLDNFKFPSEKSLVSNQTC</sequence>
<feature type="compositionally biased region" description="Low complexity" evidence="1">
    <location>
        <begin position="65"/>
        <end position="74"/>
    </location>
</feature>
<name>D2V1K7_NAEGR</name>
<dbReference type="OrthoDB" id="10572978at2759"/>
<feature type="compositionally biased region" description="Polar residues" evidence="1">
    <location>
        <begin position="1"/>
        <end position="17"/>
    </location>
</feature>
<feature type="compositionally biased region" description="Polar residues" evidence="1">
    <location>
        <begin position="77"/>
        <end position="86"/>
    </location>
</feature>
<gene>
    <name evidence="2" type="ORF">NAEGRDRAFT_62613</name>
</gene>
<feature type="compositionally biased region" description="Basic and acidic residues" evidence="1">
    <location>
        <begin position="23"/>
        <end position="33"/>
    </location>
</feature>